<dbReference type="PANTHER" id="PTHR17490">
    <property type="entry name" value="SUA5"/>
    <property type="match status" value="1"/>
</dbReference>
<dbReference type="HAMAP" id="MF_01852">
    <property type="entry name" value="TsaC"/>
    <property type="match status" value="1"/>
</dbReference>
<evidence type="ECO:0000256" key="2">
    <source>
        <dbReference type="ARBA" id="ARBA00022490"/>
    </source>
</evidence>
<dbReference type="SUPFAM" id="SSF55821">
    <property type="entry name" value="YrdC/RibB"/>
    <property type="match status" value="1"/>
</dbReference>
<evidence type="ECO:0000256" key="9">
    <source>
        <dbReference type="HAMAP-Rule" id="MF_01852"/>
    </source>
</evidence>
<keyword evidence="7 9" id="KW-0067">ATP-binding</keyword>
<keyword evidence="4 9" id="KW-0819">tRNA processing</keyword>
<dbReference type="PANTHER" id="PTHR17490:SF18">
    <property type="entry name" value="THREONYLCARBAMOYL-AMP SYNTHASE"/>
    <property type="match status" value="1"/>
</dbReference>
<evidence type="ECO:0000256" key="3">
    <source>
        <dbReference type="ARBA" id="ARBA00022679"/>
    </source>
</evidence>
<protein>
    <recommendedName>
        <fullName evidence="9">Threonylcarbamoyl-AMP synthase</fullName>
        <shortName evidence="9">TC-AMP synthase</shortName>
        <ecNumber evidence="9">2.7.7.87</ecNumber>
    </recommendedName>
    <alternativeName>
        <fullName evidence="9">L-threonylcarbamoyladenylate synthase</fullName>
    </alternativeName>
    <alternativeName>
        <fullName evidence="9">t(6)A37 threonylcarbamoyladenosine biosynthesis protein TsaC</fullName>
    </alternativeName>
    <alternativeName>
        <fullName evidence="9">tRNA threonylcarbamoyladenosine biosynthesis protein TsaC</fullName>
    </alternativeName>
</protein>
<dbReference type="GO" id="GO:0005524">
    <property type="term" value="F:ATP binding"/>
    <property type="evidence" value="ECO:0007669"/>
    <property type="project" value="UniProtKB-UniRule"/>
</dbReference>
<evidence type="ECO:0000256" key="1">
    <source>
        <dbReference type="ARBA" id="ARBA00004496"/>
    </source>
</evidence>
<evidence type="ECO:0000256" key="7">
    <source>
        <dbReference type="ARBA" id="ARBA00022840"/>
    </source>
</evidence>
<dbReference type="InterPro" id="IPR006070">
    <property type="entry name" value="Sua5-like_dom"/>
</dbReference>
<sequence>MAGTGPRRIDPARAGVLLRQGGVLVYPTEAVWGIGCDPGHPGAVQRLLDIKQRPVAKGMIVVCDTLARVADWVDLDALPAPRREAVLASWPGPNTWTLPATADAPRMLCGDHDTLAVRVSAHPVVRALCAAFGGALVSTSANRAGEPPAFEEAALDPRLLADVDALVEGRTGGLAAPTPIRDARSGEILRS</sequence>
<feature type="domain" description="YrdC-like" evidence="10">
    <location>
        <begin position="8"/>
        <end position="191"/>
    </location>
</feature>
<dbReference type="GO" id="GO:0000049">
    <property type="term" value="F:tRNA binding"/>
    <property type="evidence" value="ECO:0007669"/>
    <property type="project" value="TreeGrafter"/>
</dbReference>
<comment type="caution">
    <text evidence="11">The sequence shown here is derived from an EMBL/GenBank/DDBJ whole genome shotgun (WGS) entry which is preliminary data.</text>
</comment>
<dbReference type="GO" id="GO:0002949">
    <property type="term" value="P:tRNA threonylcarbamoyladenosine modification"/>
    <property type="evidence" value="ECO:0007669"/>
    <property type="project" value="UniProtKB-UniRule"/>
</dbReference>
<keyword evidence="6 9" id="KW-0547">Nucleotide-binding</keyword>
<comment type="similarity">
    <text evidence="9">Belongs to the SUA5 family. TsaC subfamily.</text>
</comment>
<evidence type="ECO:0000259" key="10">
    <source>
        <dbReference type="PROSITE" id="PS51163"/>
    </source>
</evidence>
<dbReference type="InterPro" id="IPR017945">
    <property type="entry name" value="DHBP_synth_RibB-like_a/b_dom"/>
</dbReference>
<accession>A0A5C8KKG2</accession>
<organism evidence="11 12">
    <name type="scientific">Alkalisalibacterium limincola</name>
    <dbReference type="NCBI Taxonomy" id="2699169"/>
    <lineage>
        <taxon>Bacteria</taxon>
        <taxon>Pseudomonadati</taxon>
        <taxon>Pseudomonadota</taxon>
        <taxon>Gammaproteobacteria</taxon>
        <taxon>Lysobacterales</taxon>
        <taxon>Lysobacteraceae</taxon>
        <taxon>Alkalisalibacterium</taxon>
    </lineage>
</organism>
<keyword evidence="12" id="KW-1185">Reference proteome</keyword>
<evidence type="ECO:0000313" key="11">
    <source>
        <dbReference type="EMBL" id="TXK59737.1"/>
    </source>
</evidence>
<dbReference type="GO" id="GO:0005737">
    <property type="term" value="C:cytoplasm"/>
    <property type="evidence" value="ECO:0007669"/>
    <property type="project" value="UniProtKB-SubCell"/>
</dbReference>
<gene>
    <name evidence="9" type="primary">tsaC</name>
    <name evidence="11" type="ORF">FU658_13225</name>
</gene>
<keyword evidence="5 9" id="KW-0548">Nucleotidyltransferase</keyword>
<reference evidence="11 12" key="1">
    <citation type="submission" date="2019-08" db="EMBL/GenBank/DDBJ databases">
        <authorList>
            <person name="Karlyshev A.V."/>
        </authorList>
    </citation>
    <scope>NUCLEOTIDE SEQUENCE [LARGE SCALE GENOMIC DNA]</scope>
    <source>
        <strain evidence="11 12">Alg18-2.2</strain>
    </source>
</reference>
<dbReference type="Proteomes" id="UP000321248">
    <property type="component" value="Unassembled WGS sequence"/>
</dbReference>
<dbReference type="EMBL" id="VRTS01000011">
    <property type="protein sequence ID" value="TXK59737.1"/>
    <property type="molecule type" value="Genomic_DNA"/>
</dbReference>
<evidence type="ECO:0000256" key="5">
    <source>
        <dbReference type="ARBA" id="ARBA00022695"/>
    </source>
</evidence>
<evidence type="ECO:0000313" key="12">
    <source>
        <dbReference type="Proteomes" id="UP000321248"/>
    </source>
</evidence>
<evidence type="ECO:0000256" key="4">
    <source>
        <dbReference type="ARBA" id="ARBA00022694"/>
    </source>
</evidence>
<comment type="catalytic activity">
    <reaction evidence="8 9">
        <text>L-threonine + hydrogencarbonate + ATP = L-threonylcarbamoyladenylate + diphosphate + H2O</text>
        <dbReference type="Rhea" id="RHEA:36407"/>
        <dbReference type="ChEBI" id="CHEBI:15377"/>
        <dbReference type="ChEBI" id="CHEBI:17544"/>
        <dbReference type="ChEBI" id="CHEBI:30616"/>
        <dbReference type="ChEBI" id="CHEBI:33019"/>
        <dbReference type="ChEBI" id="CHEBI:57926"/>
        <dbReference type="ChEBI" id="CHEBI:73682"/>
        <dbReference type="EC" id="2.7.7.87"/>
    </reaction>
</comment>
<dbReference type="AlphaFoldDB" id="A0A5C8KKG2"/>
<dbReference type="GO" id="GO:0003725">
    <property type="term" value="F:double-stranded RNA binding"/>
    <property type="evidence" value="ECO:0007669"/>
    <property type="project" value="InterPro"/>
</dbReference>
<dbReference type="Pfam" id="PF01300">
    <property type="entry name" value="Sua5_yciO_yrdC"/>
    <property type="match status" value="1"/>
</dbReference>
<dbReference type="Gene3D" id="3.90.870.10">
    <property type="entry name" value="DHBP synthase"/>
    <property type="match status" value="1"/>
</dbReference>
<proteinExistence type="inferred from homology"/>
<dbReference type="OrthoDB" id="9814580at2"/>
<dbReference type="PROSITE" id="PS51163">
    <property type="entry name" value="YRDC"/>
    <property type="match status" value="1"/>
</dbReference>
<dbReference type="InterPro" id="IPR023535">
    <property type="entry name" value="TC-AMP_synthase"/>
</dbReference>
<dbReference type="EC" id="2.7.7.87" evidence="9"/>
<evidence type="ECO:0000256" key="6">
    <source>
        <dbReference type="ARBA" id="ARBA00022741"/>
    </source>
</evidence>
<keyword evidence="2 9" id="KW-0963">Cytoplasm</keyword>
<keyword evidence="3 9" id="KW-0808">Transferase</keyword>
<comment type="function">
    <text evidence="9">Required for the formation of a threonylcarbamoyl group on adenosine at position 37 (t(6)A37) in tRNAs that read codons beginning with adenine. Catalyzes the conversion of L-threonine, HCO(3)(-)/CO(2) and ATP to give threonylcarbamoyl-AMP (TC-AMP) as the acyladenylate intermediate, with the release of diphosphate.</text>
</comment>
<evidence type="ECO:0000256" key="8">
    <source>
        <dbReference type="ARBA" id="ARBA00048366"/>
    </source>
</evidence>
<name>A0A5C8KKG2_9GAMM</name>
<dbReference type="RefSeq" id="WP_147892512.1">
    <property type="nucleotide sequence ID" value="NZ_VRTS01000011.1"/>
</dbReference>
<dbReference type="GO" id="GO:0061710">
    <property type="term" value="F:L-threonylcarbamoyladenylate synthase"/>
    <property type="evidence" value="ECO:0007669"/>
    <property type="project" value="UniProtKB-EC"/>
</dbReference>
<comment type="subcellular location">
    <subcellularLocation>
        <location evidence="1 9">Cytoplasm</location>
    </subcellularLocation>
</comment>
<dbReference type="GO" id="GO:0006450">
    <property type="term" value="P:regulation of translational fidelity"/>
    <property type="evidence" value="ECO:0007669"/>
    <property type="project" value="TreeGrafter"/>
</dbReference>
<dbReference type="InterPro" id="IPR050156">
    <property type="entry name" value="TC-AMP_synthase_SUA5"/>
</dbReference>